<reference evidence="2 4" key="3">
    <citation type="submission" date="2020-03" db="EMBL/GenBank/DDBJ databases">
        <title>Bacillus aquiflavi sp. nov., isolated from yellow water of strong flavor Chinese baijiu in Yibin region of China.</title>
        <authorList>
            <person name="Xie J."/>
        </authorList>
    </citation>
    <scope>NUCLEOTIDE SEQUENCE [LARGE SCALE GENOMIC DNA]</scope>
    <source>
        <strain evidence="2 4">Gsoil 114</strain>
    </source>
</reference>
<reference evidence="1 3" key="1">
    <citation type="submission" date="2014-10" db="EMBL/GenBank/DDBJ databases">
        <title>Draft genome of phytase producing Bacillus ginsengihumi strain M2.11.</title>
        <authorList>
            <person name="Toymentseva A."/>
            <person name="Boulygina E.A."/>
            <person name="Kazakov S.V."/>
            <person name="Kayumov I."/>
            <person name="Suleimanova A.D."/>
            <person name="Mardanova A.M."/>
            <person name="Maria S.N."/>
            <person name="Sergey M.Y."/>
            <person name="Sharipova M.R."/>
        </authorList>
    </citation>
    <scope>NUCLEOTIDE SEQUENCE [LARGE SCALE GENOMIC DNA]</scope>
    <source>
        <strain evidence="1 3">M2.11</strain>
    </source>
</reference>
<evidence type="ECO:0000313" key="2">
    <source>
        <dbReference type="EMBL" id="NEY20496.1"/>
    </source>
</evidence>
<keyword evidence="4" id="KW-1185">Reference proteome</keyword>
<dbReference type="EMBL" id="JAAIWK010000017">
    <property type="protein sequence ID" value="NEY20496.1"/>
    <property type="molecule type" value="Genomic_DNA"/>
</dbReference>
<proteinExistence type="predicted"/>
<dbReference type="Proteomes" id="UP000030588">
    <property type="component" value="Unassembled WGS sequence"/>
</dbReference>
<evidence type="ECO:0000313" key="4">
    <source>
        <dbReference type="Proteomes" id="UP000476934"/>
    </source>
</evidence>
<organism evidence="1 3">
    <name type="scientific">Heyndrickxia ginsengihumi</name>
    <dbReference type="NCBI Taxonomy" id="363870"/>
    <lineage>
        <taxon>Bacteria</taxon>
        <taxon>Bacillati</taxon>
        <taxon>Bacillota</taxon>
        <taxon>Bacilli</taxon>
        <taxon>Bacillales</taxon>
        <taxon>Bacillaceae</taxon>
        <taxon>Heyndrickxia</taxon>
    </lineage>
</organism>
<gene>
    <name evidence="2" type="ORF">G4D61_11065</name>
    <name evidence="1" type="ORF">NG54_07975</name>
</gene>
<name>A0A0A6Y048_9BACI</name>
<dbReference type="STRING" id="363870.NG54_07975"/>
<protein>
    <submittedName>
        <fullName evidence="1">Uncharacterized protein</fullName>
    </submittedName>
</protein>
<reference evidence="2 4" key="2">
    <citation type="submission" date="2020-02" db="EMBL/GenBank/DDBJ databases">
        <authorList>
            <person name="Feng H."/>
        </authorList>
    </citation>
    <scope>NUCLEOTIDE SEQUENCE [LARGE SCALE GENOMIC DNA]</scope>
    <source>
        <strain evidence="2 4">Gsoil 114</strain>
    </source>
</reference>
<dbReference type="OrthoDB" id="2194466at2"/>
<accession>A0A0A6Y048</accession>
<dbReference type="Proteomes" id="UP000476934">
    <property type="component" value="Unassembled WGS sequence"/>
</dbReference>
<evidence type="ECO:0000313" key="1">
    <source>
        <dbReference type="EMBL" id="KHD85697.1"/>
    </source>
</evidence>
<sequence>MVEEDRIELLKEHSNKDENGEAIIINGKYDVIDMVAFNNDLKELYAEKVVIEGGDHREMIRTIKHTLKKFEDVEYEGQESEIYDYLCDQFKIDEEGEEE</sequence>
<evidence type="ECO:0000313" key="3">
    <source>
        <dbReference type="Proteomes" id="UP000030588"/>
    </source>
</evidence>
<dbReference type="AlphaFoldDB" id="A0A0A6Y048"/>
<comment type="caution">
    <text evidence="1">The sequence shown here is derived from an EMBL/GenBank/DDBJ whole genome shotgun (WGS) entry which is preliminary data.</text>
</comment>
<dbReference type="EMBL" id="JRUN01000018">
    <property type="protein sequence ID" value="KHD85697.1"/>
    <property type="molecule type" value="Genomic_DNA"/>
</dbReference>